<dbReference type="Proteomes" id="UP001501490">
    <property type="component" value="Unassembled WGS sequence"/>
</dbReference>
<dbReference type="PROSITE" id="PS00893">
    <property type="entry name" value="NUDIX_BOX"/>
    <property type="match status" value="1"/>
</dbReference>
<dbReference type="PANTHER" id="PTHR43046:SF12">
    <property type="entry name" value="GDP-MANNOSE MANNOSYL HYDROLASE"/>
    <property type="match status" value="1"/>
</dbReference>
<keyword evidence="3 5" id="KW-0378">Hydrolase</keyword>
<name>A0ABP6ZL69_9ACTN</name>
<dbReference type="PRINTS" id="PR00502">
    <property type="entry name" value="NUDIXFAMILY"/>
</dbReference>
<proteinExistence type="inferred from homology"/>
<comment type="similarity">
    <text evidence="2 5">Belongs to the Nudix hydrolase family.</text>
</comment>
<evidence type="ECO:0000313" key="8">
    <source>
        <dbReference type="Proteomes" id="UP001501490"/>
    </source>
</evidence>
<dbReference type="Gene3D" id="3.90.79.10">
    <property type="entry name" value="Nucleoside Triphosphate Pyrophosphohydrolase"/>
    <property type="match status" value="1"/>
</dbReference>
<sequence length="151" mass="16704">MSSESEKFATPRVAAGVLFRDDRDRVLLVKPTYKDGWEIPGGYVEQGESPLAAALREVREELGASLEVGELLVLDWAPHPAEGDKLLIIFSGRHLTDAEVAALDLKTSEISEARFFDVDQLGELMPDRLARRVAEAARRHTAAYLEHGHVV</sequence>
<gene>
    <name evidence="7" type="ORF">GCM10022236_10300</name>
</gene>
<evidence type="ECO:0000256" key="2">
    <source>
        <dbReference type="ARBA" id="ARBA00005582"/>
    </source>
</evidence>
<evidence type="ECO:0000256" key="3">
    <source>
        <dbReference type="ARBA" id="ARBA00022801"/>
    </source>
</evidence>
<accession>A0ABP6ZL69</accession>
<reference evidence="8" key="1">
    <citation type="journal article" date="2019" name="Int. J. Syst. Evol. Microbiol.">
        <title>The Global Catalogue of Microorganisms (GCM) 10K type strain sequencing project: providing services to taxonomists for standard genome sequencing and annotation.</title>
        <authorList>
            <consortium name="The Broad Institute Genomics Platform"/>
            <consortium name="The Broad Institute Genome Sequencing Center for Infectious Disease"/>
            <person name="Wu L."/>
            <person name="Ma J."/>
        </authorList>
    </citation>
    <scope>NUCLEOTIDE SEQUENCE [LARGE SCALE GENOMIC DNA]</scope>
    <source>
        <strain evidence="8">JCM 16929</strain>
    </source>
</reference>
<comment type="cofactor">
    <cofactor evidence="1">
        <name>Mg(2+)</name>
        <dbReference type="ChEBI" id="CHEBI:18420"/>
    </cofactor>
</comment>
<dbReference type="InterPro" id="IPR020476">
    <property type="entry name" value="Nudix_hydrolase"/>
</dbReference>
<dbReference type="CDD" id="cd18876">
    <property type="entry name" value="NUDIX_Hydrolase"/>
    <property type="match status" value="1"/>
</dbReference>
<evidence type="ECO:0000256" key="5">
    <source>
        <dbReference type="RuleBase" id="RU003476"/>
    </source>
</evidence>
<dbReference type="SUPFAM" id="SSF55811">
    <property type="entry name" value="Nudix"/>
    <property type="match status" value="1"/>
</dbReference>
<organism evidence="7 8">
    <name type="scientific">Microlunatus ginsengisoli</name>
    <dbReference type="NCBI Taxonomy" id="363863"/>
    <lineage>
        <taxon>Bacteria</taxon>
        <taxon>Bacillati</taxon>
        <taxon>Actinomycetota</taxon>
        <taxon>Actinomycetes</taxon>
        <taxon>Propionibacteriales</taxon>
        <taxon>Propionibacteriaceae</taxon>
        <taxon>Microlunatus</taxon>
    </lineage>
</organism>
<evidence type="ECO:0000256" key="4">
    <source>
        <dbReference type="ARBA" id="ARBA00022842"/>
    </source>
</evidence>
<dbReference type="RefSeq" id="WP_344802048.1">
    <property type="nucleotide sequence ID" value="NZ_BAABAB010000007.1"/>
</dbReference>
<dbReference type="PANTHER" id="PTHR43046">
    <property type="entry name" value="GDP-MANNOSE MANNOSYL HYDROLASE"/>
    <property type="match status" value="1"/>
</dbReference>
<dbReference type="InterPro" id="IPR020084">
    <property type="entry name" value="NUDIX_hydrolase_CS"/>
</dbReference>
<evidence type="ECO:0000313" key="7">
    <source>
        <dbReference type="EMBL" id="GAA3610575.1"/>
    </source>
</evidence>
<comment type="caution">
    <text evidence="7">The sequence shown here is derived from an EMBL/GenBank/DDBJ whole genome shotgun (WGS) entry which is preliminary data.</text>
</comment>
<protein>
    <recommendedName>
        <fullName evidence="6">Nudix hydrolase domain-containing protein</fullName>
    </recommendedName>
</protein>
<evidence type="ECO:0000256" key="1">
    <source>
        <dbReference type="ARBA" id="ARBA00001946"/>
    </source>
</evidence>
<dbReference type="InterPro" id="IPR015797">
    <property type="entry name" value="NUDIX_hydrolase-like_dom_sf"/>
</dbReference>
<keyword evidence="4" id="KW-0460">Magnesium</keyword>
<keyword evidence="8" id="KW-1185">Reference proteome</keyword>
<dbReference type="PROSITE" id="PS51462">
    <property type="entry name" value="NUDIX"/>
    <property type="match status" value="1"/>
</dbReference>
<dbReference type="InterPro" id="IPR000086">
    <property type="entry name" value="NUDIX_hydrolase_dom"/>
</dbReference>
<evidence type="ECO:0000259" key="6">
    <source>
        <dbReference type="PROSITE" id="PS51462"/>
    </source>
</evidence>
<dbReference type="EMBL" id="BAABAB010000007">
    <property type="protein sequence ID" value="GAA3610575.1"/>
    <property type="molecule type" value="Genomic_DNA"/>
</dbReference>
<feature type="domain" description="Nudix hydrolase" evidence="6">
    <location>
        <begin position="9"/>
        <end position="139"/>
    </location>
</feature>
<dbReference type="Pfam" id="PF00293">
    <property type="entry name" value="NUDIX"/>
    <property type="match status" value="1"/>
</dbReference>